<dbReference type="RefSeq" id="WP_008189619.1">
    <property type="nucleotide sequence ID" value="NZ_GL890969.1"/>
</dbReference>
<protein>
    <submittedName>
        <fullName evidence="6">Putative argininosuccinate lyase</fullName>
    </submittedName>
</protein>
<sequence length="405" mass="46267">MNKNITTPNTICCFIAGPLHSPSLLRAIKRLGISVYGQQPIAPLPKTITVLKDAKAISLMQDKDTAVMINWEASLSFILQNLPKQRLNQVNTFKNKAIFRRLFKDLYPDLFYLELTRDALGDFKFPREIDKVVLKPSIGTASIGVRIVHGQEEWDQAVDWVLEDIDRATKQMNSTVLSDSYFLVEEFVEGEEFACDGFWDKNGKTIITGIYQHPFLSNSDVSDTLYYTSKQVVAKTIEPTMAVMNYIGAKLDLRRFPFHFEFRLSSNGTLFPIELNPLRFGEVALPDTVEYAFGFNPYELFFTDESPDWNSLLANVDTSKIYAFIIGSLPPHYTPKKYLIDQESFRKIFGNRLLNYLPSDPTISPFFGVAHIVADKVEDVLDYLHLDFERFLHPCFEPSPIKLAL</sequence>
<dbReference type="GO" id="GO:0016829">
    <property type="term" value="F:lyase activity"/>
    <property type="evidence" value="ECO:0007669"/>
    <property type="project" value="UniProtKB-KW"/>
</dbReference>
<accession>F4Y139</accession>
<evidence type="ECO:0000259" key="5">
    <source>
        <dbReference type="PROSITE" id="PS50975"/>
    </source>
</evidence>
<dbReference type="PROSITE" id="PS50975">
    <property type="entry name" value="ATP_GRASP"/>
    <property type="match status" value="1"/>
</dbReference>
<keyword evidence="8" id="KW-1185">Reference proteome</keyword>
<dbReference type="OrthoDB" id="9803907at2"/>
<reference evidence="6 8" key="1">
    <citation type="journal article" date="2011" name="Proc. Natl. Acad. Sci. U.S.A.">
        <title>Genomic insights into the physiology and ecology of the marine filamentous cyanobacterium Lyngbya majuscula.</title>
        <authorList>
            <person name="Jones A.C."/>
            <person name="Monroe E.A."/>
            <person name="Podell S."/>
            <person name="Hess W.R."/>
            <person name="Klages S."/>
            <person name="Esquenazi E."/>
            <person name="Niessen S."/>
            <person name="Hoover H."/>
            <person name="Rothmann M."/>
            <person name="Lasken R.S."/>
            <person name="Yates J.R.III."/>
            <person name="Reinhardt R."/>
            <person name="Kube M."/>
            <person name="Burkart M.D."/>
            <person name="Allen E.E."/>
            <person name="Dorrestein P.C."/>
            <person name="Gerwick W.H."/>
            <person name="Gerwick L."/>
        </authorList>
    </citation>
    <scope>NUCLEOTIDE SEQUENCE [LARGE SCALE GENOMIC DNA]</scope>
    <source>
        <strain evidence="6 8">3L</strain>
    </source>
</reference>
<dbReference type="PANTHER" id="PTHR43585:SF2">
    <property type="entry name" value="ATP-GRASP ENZYME FSQD"/>
    <property type="match status" value="1"/>
</dbReference>
<evidence type="ECO:0000256" key="3">
    <source>
        <dbReference type="ARBA" id="ARBA00022840"/>
    </source>
</evidence>
<evidence type="ECO:0000256" key="4">
    <source>
        <dbReference type="PROSITE-ProRule" id="PRU00409"/>
    </source>
</evidence>
<dbReference type="EMBL" id="GL890969">
    <property type="protein sequence ID" value="EGJ29550.1"/>
    <property type="molecule type" value="Genomic_DNA"/>
</dbReference>
<dbReference type="AlphaFoldDB" id="F4Y139"/>
<dbReference type="Proteomes" id="UP000003959">
    <property type="component" value="Unassembled WGS sequence"/>
</dbReference>
<dbReference type="InterPro" id="IPR052032">
    <property type="entry name" value="ATP-dep_AA_Ligase"/>
</dbReference>
<reference evidence="7" key="2">
    <citation type="journal article" date="2011" name="Proc. Natl. Acad. Sci. U.S.A.">
        <title>Genomic insights into the physiology and ecology of the marine filamentous cyanobacterium Lyngbya majuscula.</title>
        <authorList>
            <person name="Jones A.C."/>
            <person name="Monroe E.A."/>
            <person name="Podell S."/>
            <person name="Hess W.R."/>
            <person name="Klages S."/>
            <person name="Esquenazi E."/>
            <person name="Niessen S."/>
            <person name="Hoover H."/>
            <person name="Rothmann M."/>
            <person name="Lasken R.S."/>
            <person name="Yates J.R.III."/>
            <person name="Reinhardt R."/>
            <person name="Kube M."/>
            <person name="Burkart M.D."/>
            <person name="Allen E.E."/>
            <person name="Dorrestein P.C."/>
            <person name="Gerwick W.H."/>
            <person name="Gerwick L."/>
        </authorList>
    </citation>
    <scope>NUCLEOTIDE SEQUENCE</scope>
    <source>
        <strain evidence="7">3L</strain>
    </source>
</reference>
<dbReference type="eggNOG" id="COG1181">
    <property type="taxonomic scope" value="Bacteria"/>
</dbReference>
<keyword evidence="6" id="KW-0456">Lyase</keyword>
<dbReference type="InterPro" id="IPR011761">
    <property type="entry name" value="ATP-grasp"/>
</dbReference>
<dbReference type="Gene3D" id="3.30.470.20">
    <property type="entry name" value="ATP-grasp fold, B domain"/>
    <property type="match status" value="1"/>
</dbReference>
<name>F4Y139_9CYAN</name>
<proteinExistence type="predicted"/>
<dbReference type="GO" id="GO:0016874">
    <property type="term" value="F:ligase activity"/>
    <property type="evidence" value="ECO:0007669"/>
    <property type="project" value="UniProtKB-KW"/>
</dbReference>
<dbReference type="PANTHER" id="PTHR43585">
    <property type="entry name" value="FUMIPYRROLE BIOSYNTHESIS PROTEIN C"/>
    <property type="match status" value="1"/>
</dbReference>
<organism evidence="7 8">
    <name type="scientific">Moorena producens 3L</name>
    <dbReference type="NCBI Taxonomy" id="489825"/>
    <lineage>
        <taxon>Bacteria</taxon>
        <taxon>Bacillati</taxon>
        <taxon>Cyanobacteriota</taxon>
        <taxon>Cyanophyceae</taxon>
        <taxon>Coleofasciculales</taxon>
        <taxon>Coleofasciculaceae</taxon>
        <taxon>Moorena</taxon>
    </lineage>
</organism>
<feature type="domain" description="ATP-grasp" evidence="5">
    <location>
        <begin position="100"/>
        <end position="306"/>
    </location>
</feature>
<keyword evidence="1" id="KW-0436">Ligase</keyword>
<dbReference type="GO" id="GO:0046872">
    <property type="term" value="F:metal ion binding"/>
    <property type="evidence" value="ECO:0007669"/>
    <property type="project" value="InterPro"/>
</dbReference>
<evidence type="ECO:0000256" key="1">
    <source>
        <dbReference type="ARBA" id="ARBA00022598"/>
    </source>
</evidence>
<evidence type="ECO:0000256" key="2">
    <source>
        <dbReference type="ARBA" id="ARBA00022741"/>
    </source>
</evidence>
<evidence type="ECO:0000313" key="7">
    <source>
        <dbReference type="EMBL" id="EGJ29550.1"/>
    </source>
</evidence>
<keyword evidence="2 4" id="KW-0547">Nucleotide-binding</keyword>
<gene>
    <name evidence="7" type="ORF">LYNGBM3L_63330</name>
</gene>
<keyword evidence="3 4" id="KW-0067">ATP-binding</keyword>
<dbReference type="SUPFAM" id="SSF56059">
    <property type="entry name" value="Glutathione synthetase ATP-binding domain-like"/>
    <property type="match status" value="1"/>
</dbReference>
<dbReference type="GO" id="GO:0005524">
    <property type="term" value="F:ATP binding"/>
    <property type="evidence" value="ECO:0007669"/>
    <property type="project" value="UniProtKB-UniRule"/>
</dbReference>
<evidence type="ECO:0000313" key="6">
    <source>
        <dbReference type="EMBL" id="AEE88213.1"/>
    </source>
</evidence>
<dbReference type="EMBL" id="HQ696495">
    <property type="protein sequence ID" value="AEE88213.1"/>
    <property type="molecule type" value="Genomic_DNA"/>
</dbReference>
<dbReference type="HOGENOM" id="CLU_061134_0_0_3"/>
<evidence type="ECO:0000313" key="8">
    <source>
        <dbReference type="Proteomes" id="UP000003959"/>
    </source>
</evidence>
<dbReference type="Pfam" id="PF13535">
    <property type="entry name" value="ATP-grasp_4"/>
    <property type="match status" value="1"/>
</dbReference>